<dbReference type="RefSeq" id="XP_060296858.1">
    <property type="nucleotide sequence ID" value="XM_060447076.1"/>
</dbReference>
<sequence length="337" mass="38544">MGQISDAWATETVMQYWSPIEHYLLPEAAQNWAALVRQEEFTVWERRLWKHAKSRNSRSRQYNGIPTMAIGAQGQVQVHVGLLKEAPYMGHKGGNHIFRMVQDPSMDGFSKCLKYEGQAPEDSGEQLRRLRIILLPDILDMVICLLAFTPCPTRGQTRQMVPQELQVIRDKQGCVNQDDIDLLLNIWQLKFRDDVDRRETRMRTSDLIPGSSTRPAMRKLAYAAWLIYTLRHSNMLALAVSWDSLAQLIELASDSPFKKLLQPHHRNMEEEGLRMLYGEEGSRRRVLVYRSQEGAAYAAALADERRGWKKDAAHGDAFRWAAQPISPGHAKVLRGPA</sequence>
<evidence type="ECO:0000313" key="2">
    <source>
        <dbReference type="Proteomes" id="UP001172101"/>
    </source>
</evidence>
<evidence type="ECO:0000313" key="1">
    <source>
        <dbReference type="EMBL" id="KAK0718065.1"/>
    </source>
</evidence>
<gene>
    <name evidence="1" type="ORF">B0T26DRAFT_803000</name>
</gene>
<dbReference type="Proteomes" id="UP001172101">
    <property type="component" value="Unassembled WGS sequence"/>
</dbReference>
<reference evidence="1" key="1">
    <citation type="submission" date="2023-06" db="EMBL/GenBank/DDBJ databases">
        <title>Genome-scale phylogeny and comparative genomics of the fungal order Sordariales.</title>
        <authorList>
            <consortium name="Lawrence Berkeley National Laboratory"/>
            <person name="Hensen N."/>
            <person name="Bonometti L."/>
            <person name="Westerberg I."/>
            <person name="Brannstrom I.O."/>
            <person name="Guillou S."/>
            <person name="Cros-Aarteil S."/>
            <person name="Calhoun S."/>
            <person name="Haridas S."/>
            <person name="Kuo A."/>
            <person name="Mondo S."/>
            <person name="Pangilinan J."/>
            <person name="Riley R."/>
            <person name="LaButti K."/>
            <person name="Andreopoulos B."/>
            <person name="Lipzen A."/>
            <person name="Chen C."/>
            <person name="Yanf M."/>
            <person name="Daum C."/>
            <person name="Ng V."/>
            <person name="Clum A."/>
            <person name="Steindorff A."/>
            <person name="Ohm R."/>
            <person name="Martin F."/>
            <person name="Silar P."/>
            <person name="Natvig D."/>
            <person name="Lalanne C."/>
            <person name="Gautier V."/>
            <person name="Ament-velasquez S.L."/>
            <person name="Kruys A."/>
            <person name="Hutchinson M.I."/>
            <person name="Powell A.J."/>
            <person name="Barry K."/>
            <person name="Miller A.N."/>
            <person name="Grigoriev I.V."/>
            <person name="Debuchy R."/>
            <person name="Gladieux P."/>
            <person name="Thoren M.H."/>
            <person name="Johannesson H."/>
        </authorList>
    </citation>
    <scope>NUCLEOTIDE SEQUENCE</scope>
    <source>
        <strain evidence="1">SMH2392-1A</strain>
    </source>
</reference>
<organism evidence="1 2">
    <name type="scientific">Lasiosphaeria miniovina</name>
    <dbReference type="NCBI Taxonomy" id="1954250"/>
    <lineage>
        <taxon>Eukaryota</taxon>
        <taxon>Fungi</taxon>
        <taxon>Dikarya</taxon>
        <taxon>Ascomycota</taxon>
        <taxon>Pezizomycotina</taxon>
        <taxon>Sordariomycetes</taxon>
        <taxon>Sordariomycetidae</taxon>
        <taxon>Sordariales</taxon>
        <taxon>Lasiosphaeriaceae</taxon>
        <taxon>Lasiosphaeria</taxon>
    </lineage>
</organism>
<comment type="caution">
    <text evidence="1">The sequence shown here is derived from an EMBL/GenBank/DDBJ whole genome shotgun (WGS) entry which is preliminary data.</text>
</comment>
<keyword evidence="2" id="KW-1185">Reference proteome</keyword>
<dbReference type="AlphaFoldDB" id="A0AA40ALM8"/>
<dbReference type="EMBL" id="JAUIRO010000004">
    <property type="protein sequence ID" value="KAK0718065.1"/>
    <property type="molecule type" value="Genomic_DNA"/>
</dbReference>
<dbReference type="GeneID" id="85330346"/>
<name>A0AA40ALM8_9PEZI</name>
<proteinExistence type="predicted"/>
<protein>
    <submittedName>
        <fullName evidence="1">Uncharacterized protein</fullName>
    </submittedName>
</protein>
<accession>A0AA40ALM8</accession>